<evidence type="ECO:0000313" key="2">
    <source>
        <dbReference type="EMBL" id="PIX76814.1"/>
    </source>
</evidence>
<feature type="domain" description="PDZ" evidence="1">
    <location>
        <begin position="298"/>
        <end position="369"/>
    </location>
</feature>
<proteinExistence type="predicted"/>
<dbReference type="Proteomes" id="UP000229703">
    <property type="component" value="Unassembled WGS sequence"/>
</dbReference>
<dbReference type="PANTHER" id="PTHR32060">
    <property type="entry name" value="TAIL-SPECIFIC PROTEASE"/>
    <property type="match status" value="1"/>
</dbReference>
<dbReference type="PANTHER" id="PTHR32060:SF30">
    <property type="entry name" value="CARBOXY-TERMINAL PROCESSING PROTEASE CTPA"/>
    <property type="match status" value="1"/>
</dbReference>
<dbReference type="GO" id="GO:0007165">
    <property type="term" value="P:signal transduction"/>
    <property type="evidence" value="ECO:0007669"/>
    <property type="project" value="TreeGrafter"/>
</dbReference>
<reference evidence="3" key="1">
    <citation type="submission" date="2017-09" db="EMBL/GenBank/DDBJ databases">
        <title>Depth-based differentiation of microbial function through sediment-hosted aquifers and enrichment of novel symbionts in the deep terrestrial subsurface.</title>
        <authorList>
            <person name="Probst A.J."/>
            <person name="Ladd B."/>
            <person name="Jarett J.K."/>
            <person name="Geller-Mcgrath D.E."/>
            <person name="Sieber C.M.K."/>
            <person name="Emerson J.B."/>
            <person name="Anantharaman K."/>
            <person name="Thomas B.C."/>
            <person name="Malmstrom R."/>
            <person name="Stieglmeier M."/>
            <person name="Klingl A."/>
            <person name="Woyke T."/>
            <person name="Ryan C.M."/>
            <person name="Banfield J.F."/>
        </authorList>
    </citation>
    <scope>NUCLEOTIDE SEQUENCE [LARGE SCALE GENOMIC DNA]</scope>
</reference>
<dbReference type="AlphaFoldDB" id="A0A2M7M299"/>
<evidence type="ECO:0000259" key="1">
    <source>
        <dbReference type="PROSITE" id="PS50106"/>
    </source>
</evidence>
<dbReference type="Pfam" id="PF17820">
    <property type="entry name" value="PDZ_6"/>
    <property type="match status" value="1"/>
</dbReference>
<name>A0A2M7M299_9BACT</name>
<feature type="non-terminal residue" evidence="2">
    <location>
        <position position="1"/>
    </location>
</feature>
<feature type="domain" description="PDZ" evidence="1">
    <location>
        <begin position="218"/>
        <end position="284"/>
    </location>
</feature>
<dbReference type="InterPro" id="IPR041489">
    <property type="entry name" value="PDZ_6"/>
</dbReference>
<comment type="caution">
    <text evidence="2">The sequence shown here is derived from an EMBL/GenBank/DDBJ whole genome shotgun (WGS) entry which is preliminary data.</text>
</comment>
<organism evidence="2 3">
    <name type="scientific">bacterium (Candidatus Ratteibacteria) CG_4_10_14_3_um_filter_41_18</name>
    <dbReference type="NCBI Taxonomy" id="2014287"/>
    <lineage>
        <taxon>Bacteria</taxon>
        <taxon>Candidatus Ratteibacteria</taxon>
    </lineage>
</organism>
<sequence length="394" mass="42790">DEALVQYREALKVNQDFEEAKDAIARVTEAKESQKEFSEEQLRQSLGIIIKKQSDEIKVTSVDSNSPAFKVEIKSGDIIEKIWDVNLKYKKLEEVITLLTGEKGTAVSLTIRRQVSPVRKKIHWYQKEFVGVGISVSMEEAGLTITDISPGQPADKAGLKSGDHIVDIAGKSIRYTSLSDAIKLMGGATDTPLDLTITRKVRIVRGGYKETKPTPSPVLPVIKEVEIVGIGVQIVSASEGFKVVNVMYQSSAEVSGIKTGDLLVEIDGVLTKHISLEKATKSLQGEVGTVVPVTITRDISLIRQKIPGENFGGIGCSLSKGENGFEIGGLLPDGAAEKAGIKKGDTIIRVGSKDITNQISFSQFVEEIRGPVGKELTLTIRRNLAVKRAKIRVQ</sequence>
<dbReference type="SMART" id="SM00228">
    <property type="entry name" value="PDZ"/>
    <property type="match status" value="4"/>
</dbReference>
<dbReference type="GO" id="GO:0004175">
    <property type="term" value="F:endopeptidase activity"/>
    <property type="evidence" value="ECO:0007669"/>
    <property type="project" value="TreeGrafter"/>
</dbReference>
<dbReference type="Gene3D" id="2.30.42.10">
    <property type="match status" value="4"/>
</dbReference>
<gene>
    <name evidence="2" type="ORF">COZ37_05835</name>
</gene>
<dbReference type="InterPro" id="IPR001478">
    <property type="entry name" value="PDZ"/>
</dbReference>
<dbReference type="Pfam" id="PF13180">
    <property type="entry name" value="PDZ_2"/>
    <property type="match status" value="1"/>
</dbReference>
<dbReference type="EMBL" id="PFJK01000263">
    <property type="protein sequence ID" value="PIX76814.1"/>
    <property type="molecule type" value="Genomic_DNA"/>
</dbReference>
<dbReference type="GO" id="GO:0030288">
    <property type="term" value="C:outer membrane-bounded periplasmic space"/>
    <property type="evidence" value="ECO:0007669"/>
    <property type="project" value="TreeGrafter"/>
</dbReference>
<dbReference type="SUPFAM" id="SSF50156">
    <property type="entry name" value="PDZ domain-like"/>
    <property type="match status" value="4"/>
</dbReference>
<dbReference type="InterPro" id="IPR036034">
    <property type="entry name" value="PDZ_sf"/>
</dbReference>
<dbReference type="PROSITE" id="PS50106">
    <property type="entry name" value="PDZ"/>
    <property type="match status" value="4"/>
</dbReference>
<protein>
    <recommendedName>
        <fullName evidence="1">PDZ domain-containing protein</fullName>
    </recommendedName>
</protein>
<feature type="domain" description="PDZ" evidence="1">
    <location>
        <begin position="132"/>
        <end position="185"/>
    </location>
</feature>
<feature type="domain" description="PDZ" evidence="1">
    <location>
        <begin position="26"/>
        <end position="114"/>
    </location>
</feature>
<evidence type="ECO:0000313" key="3">
    <source>
        <dbReference type="Proteomes" id="UP000229703"/>
    </source>
</evidence>
<accession>A0A2M7M299</accession>
<dbReference type="Pfam" id="PF00595">
    <property type="entry name" value="PDZ"/>
    <property type="match status" value="2"/>
</dbReference>